<dbReference type="Proteomes" id="UP000323717">
    <property type="component" value="Unassembled WGS sequence"/>
</dbReference>
<protein>
    <submittedName>
        <fullName evidence="2">L,D-transpeptidase</fullName>
    </submittedName>
</protein>
<evidence type="ECO:0000259" key="1">
    <source>
        <dbReference type="Pfam" id="PF20142"/>
    </source>
</evidence>
<dbReference type="EMBL" id="VWLE01000189">
    <property type="protein sequence ID" value="KAA3951093.1"/>
    <property type="molecule type" value="Genomic_DNA"/>
</dbReference>
<dbReference type="Pfam" id="PF20142">
    <property type="entry name" value="Scaffold"/>
    <property type="match status" value="1"/>
</dbReference>
<evidence type="ECO:0000313" key="3">
    <source>
        <dbReference type="Proteomes" id="UP000323717"/>
    </source>
</evidence>
<feature type="domain" description="L,D-transpeptidase scaffold" evidence="1">
    <location>
        <begin position="81"/>
        <end position="229"/>
    </location>
</feature>
<accession>A0A5M5C311</accession>
<gene>
    <name evidence="2" type="ORF">F3D71_13930</name>
</gene>
<dbReference type="InterPro" id="IPR045380">
    <property type="entry name" value="LD_TPept_scaffold_dom"/>
</dbReference>
<organism evidence="2 3">
    <name type="scientific">Bacteroides ovatus</name>
    <dbReference type="NCBI Taxonomy" id="28116"/>
    <lineage>
        <taxon>Bacteria</taxon>
        <taxon>Pseudomonadati</taxon>
        <taxon>Bacteroidota</taxon>
        <taxon>Bacteroidia</taxon>
        <taxon>Bacteroidales</taxon>
        <taxon>Bacteroidaceae</taxon>
        <taxon>Bacteroides</taxon>
    </lineage>
</organism>
<comment type="caution">
    <text evidence="2">The sequence shown here is derived from an EMBL/GenBank/DDBJ whole genome shotgun (WGS) entry which is preliminary data.</text>
</comment>
<evidence type="ECO:0000313" key="2">
    <source>
        <dbReference type="EMBL" id="KAA3951093.1"/>
    </source>
</evidence>
<feature type="non-terminal residue" evidence="2">
    <location>
        <position position="253"/>
    </location>
</feature>
<name>A0A5M5C311_BACOV</name>
<dbReference type="PROSITE" id="PS51257">
    <property type="entry name" value="PROKAR_LIPOPROTEIN"/>
    <property type="match status" value="1"/>
</dbReference>
<sequence>MEGLSMKSSRLLWGVIILLFGCLAACKKEKPQSPIPDSLSSLQELFHPAYQINADSIHQMIRICLNENPVTPWDSVLLAHYQEKDEFFWLNDSLISDKPAVQVADSMLFWLGNISQHGVNPNLYPVDSIREELQQIRTLKLREGKTMNRLLADVEYQLTAAYLSYVCQLKFGFLPPERRWNDSNDHIPLKQCDVKFAMAALDSLRANPNAAFHRAQPASPLYHKMQEELVRVNGWGVTDTTDYYRDRLLVNME</sequence>
<dbReference type="AlphaFoldDB" id="A0A5M5C311"/>
<reference evidence="2 3" key="1">
    <citation type="journal article" date="2019" name="Nat. Med.">
        <title>A library of human gut bacterial isolates paired with longitudinal multiomics data enables mechanistic microbiome research.</title>
        <authorList>
            <person name="Poyet M."/>
            <person name="Groussin M."/>
            <person name="Gibbons S.M."/>
            <person name="Avila-Pacheco J."/>
            <person name="Jiang X."/>
            <person name="Kearney S.M."/>
            <person name="Perrotta A.R."/>
            <person name="Berdy B."/>
            <person name="Zhao S."/>
            <person name="Lieberman T.D."/>
            <person name="Swanson P.K."/>
            <person name="Smith M."/>
            <person name="Roesemann S."/>
            <person name="Alexander J.E."/>
            <person name="Rich S.A."/>
            <person name="Livny J."/>
            <person name="Vlamakis H."/>
            <person name="Clish C."/>
            <person name="Bullock K."/>
            <person name="Deik A."/>
            <person name="Scott J."/>
            <person name="Pierce K.A."/>
            <person name="Xavier R.J."/>
            <person name="Alm E.J."/>
        </authorList>
    </citation>
    <scope>NUCLEOTIDE SEQUENCE [LARGE SCALE GENOMIC DNA]</scope>
    <source>
        <strain evidence="2 3">BIOML-A163</strain>
    </source>
</reference>
<proteinExistence type="predicted"/>